<dbReference type="InterPro" id="IPR009100">
    <property type="entry name" value="AcylCoA_DH/oxidase_NM_dom_sf"/>
</dbReference>
<feature type="domain" description="Acyl-CoA oxidase C-terminal" evidence="15">
    <location>
        <begin position="495"/>
        <end position="675"/>
    </location>
</feature>
<dbReference type="Gene3D" id="1.10.540.10">
    <property type="entry name" value="Acyl-CoA dehydrogenase/oxidase, N-terminal domain"/>
    <property type="match status" value="1"/>
</dbReference>
<evidence type="ECO:0000259" key="17">
    <source>
        <dbReference type="Pfam" id="PF22924"/>
    </source>
</evidence>
<evidence type="ECO:0000259" key="16">
    <source>
        <dbReference type="Pfam" id="PF14749"/>
    </source>
</evidence>
<comment type="subcellular location">
    <subcellularLocation>
        <location evidence="3">Peroxisome</location>
    </subcellularLocation>
</comment>
<organism evidence="18 19">
    <name type="scientific">Wolfiporia cocos (strain MD-104)</name>
    <name type="common">Brown rot fungus</name>
    <dbReference type="NCBI Taxonomy" id="742152"/>
    <lineage>
        <taxon>Eukaryota</taxon>
        <taxon>Fungi</taxon>
        <taxon>Dikarya</taxon>
        <taxon>Basidiomycota</taxon>
        <taxon>Agaricomycotina</taxon>
        <taxon>Agaricomycetes</taxon>
        <taxon>Polyporales</taxon>
        <taxon>Phaeolaceae</taxon>
        <taxon>Wolfiporia</taxon>
    </lineage>
</organism>
<evidence type="ECO:0000256" key="11">
    <source>
        <dbReference type="ARBA" id="ARBA00023140"/>
    </source>
</evidence>
<dbReference type="Pfam" id="PF22924">
    <property type="entry name" value="ACOX_C_alpha1"/>
    <property type="match status" value="1"/>
</dbReference>
<keyword evidence="10" id="KW-0443">Lipid metabolism</keyword>
<dbReference type="Pfam" id="PF14749">
    <property type="entry name" value="Acyl-CoA_ox_N"/>
    <property type="match status" value="1"/>
</dbReference>
<protein>
    <recommendedName>
        <fullName evidence="12">Acyl-coenzyme A oxidase</fullName>
    </recommendedName>
</protein>
<keyword evidence="7 12" id="KW-0274">FAD</keyword>
<name>A0A2H3JZB0_WOLCO</name>
<dbReference type="GO" id="GO:0005504">
    <property type="term" value="F:fatty acid binding"/>
    <property type="evidence" value="ECO:0007669"/>
    <property type="project" value="TreeGrafter"/>
</dbReference>
<dbReference type="PIRSF" id="PIRSF000168">
    <property type="entry name" value="Acyl-CoA_oxidase"/>
    <property type="match status" value="1"/>
</dbReference>
<accession>A0A2H3JZB0</accession>
<dbReference type="InterPro" id="IPR012258">
    <property type="entry name" value="Acyl-CoA_oxidase"/>
</dbReference>
<gene>
    <name evidence="18" type="ORF">WOLCODRAFT_138247</name>
</gene>
<dbReference type="SUPFAM" id="SSF47203">
    <property type="entry name" value="Acyl-CoA dehydrogenase C-terminal domain-like"/>
    <property type="match status" value="2"/>
</dbReference>
<dbReference type="InterPro" id="IPR002655">
    <property type="entry name" value="Acyl-CoA_oxidase_C"/>
</dbReference>
<dbReference type="UniPathway" id="UPA00661"/>
<evidence type="ECO:0000256" key="1">
    <source>
        <dbReference type="ARBA" id="ARBA00001201"/>
    </source>
</evidence>
<evidence type="ECO:0000259" key="15">
    <source>
        <dbReference type="Pfam" id="PF01756"/>
    </source>
</evidence>
<dbReference type="PANTHER" id="PTHR10909">
    <property type="entry name" value="ELECTRON TRANSPORT OXIDOREDUCTASE"/>
    <property type="match status" value="1"/>
</dbReference>
<reference evidence="18 19" key="1">
    <citation type="journal article" date="2012" name="Science">
        <title>The Paleozoic origin of enzymatic lignin decomposition reconstructed from 31 fungal genomes.</title>
        <authorList>
            <person name="Floudas D."/>
            <person name="Binder M."/>
            <person name="Riley R."/>
            <person name="Barry K."/>
            <person name="Blanchette R.A."/>
            <person name="Henrissat B."/>
            <person name="Martinez A.T."/>
            <person name="Otillar R."/>
            <person name="Spatafora J.W."/>
            <person name="Yadav J.S."/>
            <person name="Aerts A."/>
            <person name="Benoit I."/>
            <person name="Boyd A."/>
            <person name="Carlson A."/>
            <person name="Copeland A."/>
            <person name="Coutinho P.M."/>
            <person name="de Vries R.P."/>
            <person name="Ferreira P."/>
            <person name="Findley K."/>
            <person name="Foster B."/>
            <person name="Gaskell J."/>
            <person name="Glotzer D."/>
            <person name="Gorecki P."/>
            <person name="Heitman J."/>
            <person name="Hesse C."/>
            <person name="Hori C."/>
            <person name="Igarashi K."/>
            <person name="Jurgens J.A."/>
            <person name="Kallen N."/>
            <person name="Kersten P."/>
            <person name="Kohler A."/>
            <person name="Kuees U."/>
            <person name="Kumar T.K.A."/>
            <person name="Kuo A."/>
            <person name="LaButti K."/>
            <person name="Larrondo L.F."/>
            <person name="Lindquist E."/>
            <person name="Ling A."/>
            <person name="Lombard V."/>
            <person name="Lucas S."/>
            <person name="Lundell T."/>
            <person name="Martin R."/>
            <person name="McLaughlin D.J."/>
            <person name="Morgenstern I."/>
            <person name="Morin E."/>
            <person name="Murat C."/>
            <person name="Nagy L.G."/>
            <person name="Nolan M."/>
            <person name="Ohm R.A."/>
            <person name="Patyshakuliyeva A."/>
            <person name="Rokas A."/>
            <person name="Ruiz-Duenas F.J."/>
            <person name="Sabat G."/>
            <person name="Salamov A."/>
            <person name="Samejima M."/>
            <person name="Schmutz J."/>
            <person name="Slot J.C."/>
            <person name="St John F."/>
            <person name="Stenlid J."/>
            <person name="Sun H."/>
            <person name="Sun S."/>
            <person name="Syed K."/>
            <person name="Tsang A."/>
            <person name="Wiebenga A."/>
            <person name="Young D."/>
            <person name="Pisabarro A."/>
            <person name="Eastwood D.C."/>
            <person name="Martin F."/>
            <person name="Cullen D."/>
            <person name="Grigoriev I.V."/>
            <person name="Hibbett D.S."/>
        </authorList>
    </citation>
    <scope>NUCLEOTIDE SEQUENCE [LARGE SCALE GENOMIC DNA]</scope>
    <source>
        <strain evidence="18 19">MD-104</strain>
    </source>
</reference>
<evidence type="ECO:0000256" key="7">
    <source>
        <dbReference type="ARBA" id="ARBA00022827"/>
    </source>
</evidence>
<dbReference type="InterPro" id="IPR037069">
    <property type="entry name" value="AcylCoA_DH/ox_N_sf"/>
</dbReference>
<dbReference type="GO" id="GO:0005777">
    <property type="term" value="C:peroxisome"/>
    <property type="evidence" value="ECO:0007669"/>
    <property type="project" value="UniProtKB-SubCell"/>
</dbReference>
<dbReference type="Gene3D" id="1.20.140.10">
    <property type="entry name" value="Butyryl-CoA Dehydrogenase, subunit A, domain 3"/>
    <property type="match status" value="2"/>
</dbReference>
<feature type="domain" description="Acyl-coenzyme A oxidase N-terminal" evidence="16">
    <location>
        <begin position="28"/>
        <end position="122"/>
    </location>
</feature>
<comment type="catalytic activity">
    <reaction evidence="1">
        <text>a 2,3-saturated acyl-CoA + O2 = a (2E)-enoyl-CoA + H2O2</text>
        <dbReference type="Rhea" id="RHEA:38959"/>
        <dbReference type="ChEBI" id="CHEBI:15379"/>
        <dbReference type="ChEBI" id="CHEBI:16240"/>
        <dbReference type="ChEBI" id="CHEBI:58856"/>
        <dbReference type="ChEBI" id="CHEBI:65111"/>
        <dbReference type="EC" id="1.3.3.6"/>
    </reaction>
</comment>
<feature type="active site" description="Proton acceptor" evidence="13">
    <location>
        <position position="431"/>
    </location>
</feature>
<evidence type="ECO:0000256" key="2">
    <source>
        <dbReference type="ARBA" id="ARBA00001974"/>
    </source>
</evidence>
<dbReference type="OrthoDB" id="538336at2759"/>
<evidence type="ECO:0000256" key="6">
    <source>
        <dbReference type="ARBA" id="ARBA00022630"/>
    </source>
</evidence>
<dbReference type="GO" id="GO:0003997">
    <property type="term" value="F:acyl-CoA oxidase activity"/>
    <property type="evidence" value="ECO:0007669"/>
    <property type="project" value="UniProtKB-EC"/>
</dbReference>
<evidence type="ECO:0000256" key="5">
    <source>
        <dbReference type="ARBA" id="ARBA00006288"/>
    </source>
</evidence>
<keyword evidence="8" id="KW-0276">Fatty acid metabolism</keyword>
<feature type="binding site" evidence="14">
    <location>
        <position position="185"/>
    </location>
    <ligand>
        <name>FAD</name>
        <dbReference type="ChEBI" id="CHEBI:57692"/>
    </ligand>
</feature>
<proteinExistence type="inferred from homology"/>
<evidence type="ECO:0000256" key="4">
    <source>
        <dbReference type="ARBA" id="ARBA00004846"/>
    </source>
</evidence>
<evidence type="ECO:0000256" key="13">
    <source>
        <dbReference type="PIRSR" id="PIRSR000168-1"/>
    </source>
</evidence>
<evidence type="ECO:0000256" key="8">
    <source>
        <dbReference type="ARBA" id="ARBA00022832"/>
    </source>
</evidence>
<dbReference type="AlphaFoldDB" id="A0A2H3JZB0"/>
<dbReference type="SUPFAM" id="SSF56645">
    <property type="entry name" value="Acyl-CoA dehydrogenase NM domain-like"/>
    <property type="match status" value="1"/>
</dbReference>
<evidence type="ECO:0000313" key="18">
    <source>
        <dbReference type="EMBL" id="PCH43218.1"/>
    </source>
</evidence>
<comment type="similarity">
    <text evidence="5 12">Belongs to the acyl-CoA oxidase family.</text>
</comment>
<evidence type="ECO:0000313" key="19">
    <source>
        <dbReference type="Proteomes" id="UP000218811"/>
    </source>
</evidence>
<dbReference type="InterPro" id="IPR029320">
    <property type="entry name" value="Acyl-CoA_ox_N"/>
</dbReference>
<dbReference type="GO" id="GO:0071949">
    <property type="term" value="F:FAD binding"/>
    <property type="evidence" value="ECO:0007669"/>
    <property type="project" value="InterPro"/>
</dbReference>
<keyword evidence="19" id="KW-1185">Reference proteome</keyword>
<keyword evidence="11" id="KW-0576">Peroxisome</keyword>
<dbReference type="EMBL" id="KB468135">
    <property type="protein sequence ID" value="PCH43218.1"/>
    <property type="molecule type" value="Genomic_DNA"/>
</dbReference>
<dbReference type="FunFam" id="2.40.110.10:FF:000003">
    <property type="entry name" value="Acyl-coenzyme A oxidase"/>
    <property type="match status" value="1"/>
</dbReference>
<dbReference type="InterPro" id="IPR036250">
    <property type="entry name" value="AcylCo_DH-like_C"/>
</dbReference>
<dbReference type="GO" id="GO:0055088">
    <property type="term" value="P:lipid homeostasis"/>
    <property type="evidence" value="ECO:0007669"/>
    <property type="project" value="TreeGrafter"/>
</dbReference>
<dbReference type="OMA" id="GINHEYM"/>
<evidence type="ECO:0000256" key="10">
    <source>
        <dbReference type="ARBA" id="ARBA00023098"/>
    </source>
</evidence>
<evidence type="ECO:0000256" key="14">
    <source>
        <dbReference type="PIRSR" id="PIRSR000168-2"/>
    </source>
</evidence>
<keyword evidence="6 12" id="KW-0285">Flavoprotein</keyword>
<feature type="domain" description="Acyl-CoA oxidase C-alpha1" evidence="17">
    <location>
        <begin position="285"/>
        <end position="444"/>
    </location>
</feature>
<sequence length="689" mass="74782">MTTKATPEERTKLDMAAARATTSIDVPRIRDLLYDGRDKWETSSRILRIMSEDPVFDKSQRPFMNRQERYKRAVKITNRLYELQGTHKWSTAEARLALDLVDEELPMHLSAATFEPVFMEQCGPYLRGKYGDLVINRGIQGCYLQTELGHGTDVGSLETTATYIPETKEFEIHSPTLTSSKWWIGALGRTATHGVVQAKLILPGGKDMGPHMFLVQLRSLQDHTTLPGITVGDIGPKVLGAYVCVDNGFARFDRVRIPRENMLSAYSSVTDDGKYVKPPHSKLGYGGMLWVRAALVGKGGWYMARAATVAIRYCTVRRQSNKGQDGLERQVISYPSVQYRLLPVLSYAYVFILLGRDLMNRVATMSTQLAAGNAAMVPEMHITSSALKILVTSMGSAGIETARRAMGGHGFSEFSGLGRWYADWLPTATYEGDNYVLDLQVVRGALKAFHALARAPPATASPPLPPSAAYLRFLHPSHSATPHADAGADWADHATAVTLLERRAAALVQARAASESASASSGGESALDADMDHRISRAAAEAYLAMRIGELVRGLPGALPAREAVVVGRLLTLGLLALVEGGLVDILSFGLLRGAPGADPSAALRIAIKGLCAELVPEAIGLTDAFGFTDWQLDSALGVEDGSVYQQLWARAQAEPLNATEPVDGYKEYIKPMLERGQRVAAAASKAKL</sequence>
<dbReference type="FunFam" id="1.20.140.10:FF:000015">
    <property type="entry name" value="Acyl-coenzyme A oxidase"/>
    <property type="match status" value="1"/>
</dbReference>
<comment type="cofactor">
    <cofactor evidence="2">
        <name>FAD</name>
        <dbReference type="ChEBI" id="CHEBI:57692"/>
    </cofactor>
</comment>
<keyword evidence="9" id="KW-0560">Oxidoreductase</keyword>
<dbReference type="Proteomes" id="UP000218811">
    <property type="component" value="Unassembled WGS sequence"/>
</dbReference>
<evidence type="ECO:0000256" key="12">
    <source>
        <dbReference type="PIRNR" id="PIRNR000168"/>
    </source>
</evidence>
<comment type="pathway">
    <text evidence="4">Lipid metabolism; peroxisomal fatty acid beta-oxidation.</text>
</comment>
<dbReference type="InterPro" id="IPR055060">
    <property type="entry name" value="ACOX_C_alpha1"/>
</dbReference>
<dbReference type="PANTHER" id="PTHR10909:SF250">
    <property type="entry name" value="PEROXISOMAL ACYL-COENZYME A OXIDASE 1"/>
    <property type="match status" value="1"/>
</dbReference>
<dbReference type="InterPro" id="IPR046373">
    <property type="entry name" value="Acyl-CoA_Oxase/DH_mid-dom_sf"/>
</dbReference>
<feature type="binding site" evidence="14">
    <location>
        <position position="146"/>
    </location>
    <ligand>
        <name>FAD</name>
        <dbReference type="ChEBI" id="CHEBI:57692"/>
    </ligand>
</feature>
<dbReference type="STRING" id="742152.A0A2H3JZB0"/>
<evidence type="ECO:0000256" key="3">
    <source>
        <dbReference type="ARBA" id="ARBA00004275"/>
    </source>
</evidence>
<dbReference type="GO" id="GO:0033540">
    <property type="term" value="P:fatty acid beta-oxidation using acyl-CoA oxidase"/>
    <property type="evidence" value="ECO:0007669"/>
    <property type="project" value="UniProtKB-UniPathway"/>
</dbReference>
<evidence type="ECO:0000256" key="9">
    <source>
        <dbReference type="ARBA" id="ARBA00023002"/>
    </source>
</evidence>
<dbReference type="Gene3D" id="2.40.110.10">
    <property type="entry name" value="Butyryl-CoA Dehydrogenase, subunit A, domain 2"/>
    <property type="match status" value="1"/>
</dbReference>
<dbReference type="Pfam" id="PF01756">
    <property type="entry name" value="ACOX"/>
    <property type="match status" value="1"/>
</dbReference>